<organism evidence="3 4">
    <name type="scientific">Polarella glacialis</name>
    <name type="common">Dinoflagellate</name>
    <dbReference type="NCBI Taxonomy" id="89957"/>
    <lineage>
        <taxon>Eukaryota</taxon>
        <taxon>Sar</taxon>
        <taxon>Alveolata</taxon>
        <taxon>Dinophyceae</taxon>
        <taxon>Suessiales</taxon>
        <taxon>Suessiaceae</taxon>
        <taxon>Polarella</taxon>
    </lineage>
</organism>
<dbReference type="Gene3D" id="3.30.710.10">
    <property type="entry name" value="Potassium Channel Kv1.1, Chain A"/>
    <property type="match status" value="1"/>
</dbReference>
<name>A0A813HK74_POLGL</name>
<feature type="non-terminal residue" evidence="3">
    <location>
        <position position="326"/>
    </location>
</feature>
<feature type="domain" description="BTB" evidence="2">
    <location>
        <begin position="76"/>
        <end position="155"/>
    </location>
</feature>
<dbReference type="PROSITE" id="PS50097">
    <property type="entry name" value="BTB"/>
    <property type="match status" value="1"/>
</dbReference>
<gene>
    <name evidence="3" type="ORF">PGLA1383_LOCUS53780</name>
</gene>
<feature type="repeat" description="RCC1" evidence="1">
    <location>
        <begin position="1"/>
        <end position="58"/>
    </location>
</feature>
<dbReference type="PROSITE" id="PS50012">
    <property type="entry name" value="RCC1_3"/>
    <property type="match status" value="1"/>
</dbReference>
<dbReference type="InterPro" id="IPR011333">
    <property type="entry name" value="SKP1/BTB/POZ_sf"/>
</dbReference>
<proteinExistence type="predicted"/>
<dbReference type="SUPFAM" id="SSF54695">
    <property type="entry name" value="POZ domain"/>
    <property type="match status" value="1"/>
</dbReference>
<dbReference type="EMBL" id="CAJNNV010032024">
    <property type="protein sequence ID" value="CAE8638617.1"/>
    <property type="molecule type" value="Genomic_DNA"/>
</dbReference>
<dbReference type="AlphaFoldDB" id="A0A813HK74"/>
<dbReference type="InterPro" id="IPR000210">
    <property type="entry name" value="BTB/POZ_dom"/>
</dbReference>
<sequence length="326" mass="35246">WGACSCGQLGLGSCDGMPVDSDGYPYQPTPTLVSAGFQGKAVLKVACGGVHNLAITEPDQSLSTSLATLVNSEMLADVCFRTSDGSLLYGHLCIFRYNAPKLHSFVQEQIESKAAGDLTLDSGAEIAIICMTDVRMEVLLDLMHYVYTLDINVATMSLTNFAAVLELYHLGDRQVEEVEVEVDLDAGEQGFAEAPEEPEDEEVLALGDGDEDESEERFRQVQSSTECVKFTANIQEMHAAWSSHSRHPCWSHEQWVAAREGMKHGYAASDTSDVSSEASHDVELYGLVEQAQLEFDAGSDSFGEQALFAAGGDSVRLSLLGGDSRI</sequence>
<dbReference type="InterPro" id="IPR009091">
    <property type="entry name" value="RCC1/BLIP-II"/>
</dbReference>
<keyword evidence="4" id="KW-1185">Reference proteome</keyword>
<dbReference type="SUPFAM" id="SSF50985">
    <property type="entry name" value="RCC1/BLIP-II"/>
    <property type="match status" value="1"/>
</dbReference>
<dbReference type="InterPro" id="IPR000408">
    <property type="entry name" value="Reg_chr_condens"/>
</dbReference>
<dbReference type="Proteomes" id="UP000654075">
    <property type="component" value="Unassembled WGS sequence"/>
</dbReference>
<dbReference type="Gene3D" id="2.130.10.30">
    <property type="entry name" value="Regulator of chromosome condensation 1/beta-lactamase-inhibitor protein II"/>
    <property type="match status" value="1"/>
</dbReference>
<evidence type="ECO:0000256" key="1">
    <source>
        <dbReference type="PROSITE-ProRule" id="PRU00235"/>
    </source>
</evidence>
<protein>
    <recommendedName>
        <fullName evidence="2">BTB domain-containing protein</fullName>
    </recommendedName>
</protein>
<evidence type="ECO:0000259" key="2">
    <source>
        <dbReference type="PROSITE" id="PS50097"/>
    </source>
</evidence>
<evidence type="ECO:0000313" key="3">
    <source>
        <dbReference type="EMBL" id="CAE8638617.1"/>
    </source>
</evidence>
<accession>A0A813HK74</accession>
<evidence type="ECO:0000313" key="4">
    <source>
        <dbReference type="Proteomes" id="UP000654075"/>
    </source>
</evidence>
<reference evidence="3" key="1">
    <citation type="submission" date="2021-02" db="EMBL/GenBank/DDBJ databases">
        <authorList>
            <person name="Dougan E. K."/>
            <person name="Rhodes N."/>
            <person name="Thang M."/>
            <person name="Chan C."/>
        </authorList>
    </citation>
    <scope>NUCLEOTIDE SEQUENCE</scope>
</reference>
<comment type="caution">
    <text evidence="3">The sequence shown here is derived from an EMBL/GenBank/DDBJ whole genome shotgun (WGS) entry which is preliminary data.</text>
</comment>